<evidence type="ECO:0000313" key="3">
    <source>
        <dbReference type="Proteomes" id="UP000747542"/>
    </source>
</evidence>
<comment type="caution">
    <text evidence="2">The sequence shown here is derived from an EMBL/GenBank/DDBJ whole genome shotgun (WGS) entry which is preliminary data.</text>
</comment>
<dbReference type="AlphaFoldDB" id="A0A8J5ML02"/>
<name>A0A8J5ML02_HOMAM</name>
<dbReference type="EMBL" id="JAHLQT010041777">
    <property type="protein sequence ID" value="KAG7155408.1"/>
    <property type="molecule type" value="Genomic_DNA"/>
</dbReference>
<accession>A0A8J5ML02</accession>
<feature type="signal peptide" evidence="1">
    <location>
        <begin position="1"/>
        <end position="23"/>
    </location>
</feature>
<proteinExistence type="predicted"/>
<evidence type="ECO:0000256" key="1">
    <source>
        <dbReference type="SAM" id="SignalP"/>
    </source>
</evidence>
<dbReference type="OrthoDB" id="10493358at2759"/>
<protein>
    <submittedName>
        <fullName evidence="2">Uncharacterized protein</fullName>
    </submittedName>
</protein>
<dbReference type="Proteomes" id="UP000747542">
    <property type="component" value="Unassembled WGS sequence"/>
</dbReference>
<organism evidence="2 3">
    <name type="scientific">Homarus americanus</name>
    <name type="common">American lobster</name>
    <dbReference type="NCBI Taxonomy" id="6706"/>
    <lineage>
        <taxon>Eukaryota</taxon>
        <taxon>Metazoa</taxon>
        <taxon>Ecdysozoa</taxon>
        <taxon>Arthropoda</taxon>
        <taxon>Crustacea</taxon>
        <taxon>Multicrustacea</taxon>
        <taxon>Malacostraca</taxon>
        <taxon>Eumalacostraca</taxon>
        <taxon>Eucarida</taxon>
        <taxon>Decapoda</taxon>
        <taxon>Pleocyemata</taxon>
        <taxon>Astacidea</taxon>
        <taxon>Nephropoidea</taxon>
        <taxon>Nephropidae</taxon>
        <taxon>Homarus</taxon>
    </lineage>
</organism>
<feature type="chain" id="PRO_5035305001" evidence="1">
    <location>
        <begin position="24"/>
        <end position="256"/>
    </location>
</feature>
<evidence type="ECO:0000313" key="2">
    <source>
        <dbReference type="EMBL" id="KAG7155408.1"/>
    </source>
</evidence>
<sequence length="256" mass="27558">MFRGGLVVFLLLLFLLPLQKTGATMTAVYHQMTINSYDRQCVEATVPLPTGLNLSPWLFCSRLCTNNPSCTAYCYSESACQLLNLIVAPDGYSSQGAVSSSAVSCYVPYSSPGPATTDLARGKPVTTEDTLILDYARGQTVVLGAKCEYTDLDCFCSTYQLTPYLIVNLETTQDVTTVVITASKNKYEDLGDLVVHVGNAGDDSDPVLSRYTGPAGPGEVVTLRGSSALPGRYVSLYKKSFLENALCLCLLQVYSA</sequence>
<reference evidence="2" key="1">
    <citation type="journal article" date="2021" name="Sci. Adv.">
        <title>The American lobster genome reveals insights on longevity, neural, and immune adaptations.</title>
        <authorList>
            <person name="Polinski J.M."/>
            <person name="Zimin A.V."/>
            <person name="Clark K.F."/>
            <person name="Kohn A.B."/>
            <person name="Sadowski N."/>
            <person name="Timp W."/>
            <person name="Ptitsyn A."/>
            <person name="Khanna P."/>
            <person name="Romanova D.Y."/>
            <person name="Williams P."/>
            <person name="Greenwood S.J."/>
            <person name="Moroz L.L."/>
            <person name="Walt D.R."/>
            <person name="Bodnar A.G."/>
        </authorList>
    </citation>
    <scope>NUCLEOTIDE SEQUENCE</scope>
    <source>
        <strain evidence="2">GMGI-L3</strain>
    </source>
</reference>
<gene>
    <name evidence="2" type="ORF">Hamer_G023694</name>
</gene>
<keyword evidence="1" id="KW-0732">Signal</keyword>
<keyword evidence="3" id="KW-1185">Reference proteome</keyword>